<evidence type="ECO:0000313" key="2">
    <source>
        <dbReference type="Proteomes" id="UP000681035"/>
    </source>
</evidence>
<keyword evidence="2" id="KW-1185">Reference proteome</keyword>
<dbReference type="EMBL" id="AP023418">
    <property type="protein sequence ID" value="BCK80898.1"/>
    <property type="molecule type" value="Genomic_DNA"/>
</dbReference>
<gene>
    <name evidence="1" type="ORF">MM50RIKEN_06610</name>
</gene>
<proteinExistence type="predicted"/>
<dbReference type="RefSeq" id="WP_204876404.1">
    <property type="nucleotide sequence ID" value="NZ_AP023418.1"/>
</dbReference>
<evidence type="ECO:0000313" key="1">
    <source>
        <dbReference type="EMBL" id="BCK80898.1"/>
    </source>
</evidence>
<dbReference type="Proteomes" id="UP000681035">
    <property type="component" value="Chromosome"/>
</dbReference>
<reference evidence="1" key="1">
    <citation type="submission" date="2020-09" db="EMBL/GenBank/DDBJ databases">
        <title>New species isolated from human feces.</title>
        <authorList>
            <person name="Kitahara M."/>
            <person name="Shigeno Y."/>
            <person name="Shime M."/>
            <person name="Matsumoto Y."/>
            <person name="Nakamura S."/>
            <person name="Motooka D."/>
            <person name="Fukuoka S."/>
            <person name="Nishikawa H."/>
            <person name="Benno Y."/>
        </authorList>
    </citation>
    <scope>NUCLEOTIDE SEQUENCE</scope>
    <source>
        <strain evidence="1">MM50</strain>
    </source>
</reference>
<dbReference type="Pfam" id="PF13783">
    <property type="entry name" value="DUF4177"/>
    <property type="match status" value="1"/>
</dbReference>
<protein>
    <recommendedName>
        <fullName evidence="3">DUF4177 domain-containing protein</fullName>
    </recommendedName>
</protein>
<evidence type="ECO:0008006" key="3">
    <source>
        <dbReference type="Google" id="ProtNLM"/>
    </source>
</evidence>
<sequence>MKRYEYMTVDLSAEPSFNVHVKLDRYIAKLNEYGKQGWRLISGTDDWKYSIFEREIEDKEE</sequence>
<dbReference type="AlphaFoldDB" id="A0A810PXN2"/>
<accession>A0A810PXN2</accession>
<organism evidence="1 2">
    <name type="scientific">Vescimonas coprocola</name>
    <dbReference type="NCBI Taxonomy" id="2714355"/>
    <lineage>
        <taxon>Bacteria</taxon>
        <taxon>Bacillati</taxon>
        <taxon>Bacillota</taxon>
        <taxon>Clostridia</taxon>
        <taxon>Eubacteriales</taxon>
        <taxon>Oscillospiraceae</taxon>
        <taxon>Vescimonas</taxon>
    </lineage>
</organism>
<dbReference type="KEGG" id="vcop:MM50RIKEN_06610"/>
<name>A0A810PXN2_9FIRM</name>
<dbReference type="InterPro" id="IPR025234">
    <property type="entry name" value="YjzH-like"/>
</dbReference>